<comment type="caution">
    <text evidence="3">The sequence shown here is derived from an EMBL/GenBank/DDBJ whole genome shotgun (WGS) entry which is preliminary data.</text>
</comment>
<evidence type="ECO:0000313" key="4">
    <source>
        <dbReference type="Proteomes" id="UP000030451"/>
    </source>
</evidence>
<dbReference type="RefSeq" id="WP_038187468.1">
    <property type="nucleotide sequence ID" value="NZ_JRWP01000004.1"/>
</dbReference>
<dbReference type="Proteomes" id="UP000030451">
    <property type="component" value="Unassembled WGS sequence"/>
</dbReference>
<dbReference type="STRING" id="379097.SE23_00540"/>
<protein>
    <recommendedName>
        <fullName evidence="5">CopL family metal-binding regulatory protein</fullName>
    </recommendedName>
</protein>
<gene>
    <name evidence="3" type="ORF">NM06_02025</name>
</gene>
<evidence type="ECO:0000313" key="3">
    <source>
        <dbReference type="EMBL" id="KGY09713.1"/>
    </source>
</evidence>
<evidence type="ECO:0000256" key="1">
    <source>
        <dbReference type="SAM" id="MobiDB-lite"/>
    </source>
</evidence>
<feature type="chain" id="PRO_5002010893" description="CopL family metal-binding regulatory protein" evidence="2">
    <location>
        <begin position="28"/>
        <end position="134"/>
    </location>
</feature>
<sequence length="134" mass="14627">MSVSLTRKIWISLFSILAMLMSSFASSAPLMTFQMLSSSYVETEAATHCAMTSSSEMSHHQTNQTHSNQPAQPSCDSGSDKAHNCCGSVCVTVFALFSPQDQLTRLTSYLALIHPEAHGHAIYRQASLYRPPIA</sequence>
<reference evidence="3 4" key="1">
    <citation type="submission" date="2014-10" db="EMBL/GenBank/DDBJ databases">
        <title>Genome sequencing of Vibrio sinaloensis T08.</title>
        <authorList>
            <person name="Chan K.-G."/>
            <person name="Mohamad N.I."/>
        </authorList>
    </citation>
    <scope>NUCLEOTIDE SEQUENCE [LARGE SCALE GENOMIC DNA]</scope>
    <source>
        <strain evidence="3 4">T08</strain>
    </source>
</reference>
<feature type="region of interest" description="Disordered" evidence="1">
    <location>
        <begin position="52"/>
        <end position="75"/>
    </location>
</feature>
<dbReference type="EMBL" id="JRWP01000004">
    <property type="protein sequence ID" value="KGY09713.1"/>
    <property type="molecule type" value="Genomic_DNA"/>
</dbReference>
<accession>A0A0A5JP32</accession>
<dbReference type="AlphaFoldDB" id="A0A0A5JP32"/>
<evidence type="ECO:0008006" key="5">
    <source>
        <dbReference type="Google" id="ProtNLM"/>
    </source>
</evidence>
<evidence type="ECO:0000256" key="2">
    <source>
        <dbReference type="SAM" id="SignalP"/>
    </source>
</evidence>
<feature type="signal peptide" evidence="2">
    <location>
        <begin position="1"/>
        <end position="27"/>
    </location>
</feature>
<organism evidence="3 4">
    <name type="scientific">Photobacterium sp. (strain ATCC 43367)</name>
    <dbReference type="NCBI Taxonomy" id="379097"/>
    <lineage>
        <taxon>Bacteria</taxon>
        <taxon>Pseudomonadati</taxon>
        <taxon>Pseudomonadota</taxon>
        <taxon>Gammaproteobacteria</taxon>
        <taxon>Vibrionales</taxon>
        <taxon>Vibrionaceae</taxon>
        <taxon>Vibrio</taxon>
        <taxon>Vibrio oreintalis group</taxon>
    </lineage>
</organism>
<keyword evidence="2" id="KW-0732">Signal</keyword>
<name>A0A0A5JP32_PHOS4</name>
<proteinExistence type="predicted"/>